<proteinExistence type="predicted"/>
<gene>
    <name evidence="2" type="ORF">F4V44_17205</name>
</gene>
<dbReference type="EMBL" id="VYKL01000026">
    <property type="protein sequence ID" value="KAA9021717.1"/>
    <property type="molecule type" value="Genomic_DNA"/>
</dbReference>
<evidence type="ECO:0000313" key="3">
    <source>
        <dbReference type="Proteomes" id="UP000326671"/>
    </source>
</evidence>
<protein>
    <recommendedName>
        <fullName evidence="1">YodL-like domain-containing protein</fullName>
    </recommendedName>
</protein>
<dbReference type="OrthoDB" id="2894333at2"/>
<organism evidence="2 3">
    <name type="scientific">Niallia endozanthoxylica</name>
    <dbReference type="NCBI Taxonomy" id="2036016"/>
    <lineage>
        <taxon>Bacteria</taxon>
        <taxon>Bacillati</taxon>
        <taxon>Bacillota</taxon>
        <taxon>Bacilli</taxon>
        <taxon>Bacillales</taxon>
        <taxon>Bacillaceae</taxon>
        <taxon>Niallia</taxon>
    </lineage>
</organism>
<accession>A0A5J5HQJ9</accession>
<dbReference type="Proteomes" id="UP000326671">
    <property type="component" value="Unassembled WGS sequence"/>
</dbReference>
<sequence length="102" mass="12141">MLLELLRTRKKEYDVTIFQTPIFRQKKGYQQVYRLQIEGTSHDDCLNEVFSRFNITDRIPNDFEGRFIGTGDICFIDEGRKGQFYYQLKPGGWVEVNRIHVC</sequence>
<evidence type="ECO:0000259" key="1">
    <source>
        <dbReference type="Pfam" id="PF14191"/>
    </source>
</evidence>
<feature type="domain" description="YodL-like" evidence="1">
    <location>
        <begin position="24"/>
        <end position="87"/>
    </location>
</feature>
<comment type="caution">
    <text evidence="2">The sequence shown here is derived from an EMBL/GenBank/DDBJ whole genome shotgun (WGS) entry which is preliminary data.</text>
</comment>
<evidence type="ECO:0000313" key="2">
    <source>
        <dbReference type="EMBL" id="KAA9021717.1"/>
    </source>
</evidence>
<dbReference type="AlphaFoldDB" id="A0A5J5HQJ9"/>
<keyword evidence="3" id="KW-1185">Reference proteome</keyword>
<dbReference type="Pfam" id="PF14191">
    <property type="entry name" value="YodL"/>
    <property type="match status" value="1"/>
</dbReference>
<reference evidence="2 3" key="1">
    <citation type="submission" date="2019-09" db="EMBL/GenBank/DDBJ databases">
        <title>Whole genome sequences of isolates from the Mars Exploration Rovers.</title>
        <authorList>
            <person name="Seuylemezian A."/>
            <person name="Vaishampayan P."/>
        </authorList>
    </citation>
    <scope>NUCLEOTIDE SEQUENCE [LARGE SCALE GENOMIC DNA]</scope>
    <source>
        <strain evidence="2 3">MER_TA_151</strain>
    </source>
</reference>
<dbReference type="InterPro" id="IPR025923">
    <property type="entry name" value="YodL-like_dom"/>
</dbReference>
<name>A0A5J5HQJ9_9BACI</name>
<dbReference type="RefSeq" id="WP_150441244.1">
    <property type="nucleotide sequence ID" value="NZ_VYKL01000026.1"/>
</dbReference>